<gene>
    <name evidence="2" type="ORF">FSP39_005201</name>
</gene>
<dbReference type="EMBL" id="VSWD01000005">
    <property type="protein sequence ID" value="KAK3101650.1"/>
    <property type="molecule type" value="Genomic_DNA"/>
</dbReference>
<evidence type="ECO:0000256" key="1">
    <source>
        <dbReference type="SAM" id="SignalP"/>
    </source>
</evidence>
<feature type="signal peptide" evidence="1">
    <location>
        <begin position="1"/>
        <end position="21"/>
    </location>
</feature>
<keyword evidence="1" id="KW-0732">Signal</keyword>
<organism evidence="2 3">
    <name type="scientific">Pinctada imbricata</name>
    <name type="common">Atlantic pearl-oyster</name>
    <name type="synonym">Pinctada martensii</name>
    <dbReference type="NCBI Taxonomy" id="66713"/>
    <lineage>
        <taxon>Eukaryota</taxon>
        <taxon>Metazoa</taxon>
        <taxon>Spiralia</taxon>
        <taxon>Lophotrochozoa</taxon>
        <taxon>Mollusca</taxon>
        <taxon>Bivalvia</taxon>
        <taxon>Autobranchia</taxon>
        <taxon>Pteriomorphia</taxon>
        <taxon>Pterioida</taxon>
        <taxon>Pterioidea</taxon>
        <taxon>Pteriidae</taxon>
        <taxon>Pinctada</taxon>
    </lineage>
</organism>
<name>A0AA88YB08_PINIB</name>
<comment type="caution">
    <text evidence="2">The sequence shown here is derived from an EMBL/GenBank/DDBJ whole genome shotgun (WGS) entry which is preliminary data.</text>
</comment>
<feature type="chain" id="PRO_5041733066" evidence="1">
    <location>
        <begin position="22"/>
        <end position="456"/>
    </location>
</feature>
<evidence type="ECO:0000313" key="3">
    <source>
        <dbReference type="Proteomes" id="UP001186944"/>
    </source>
</evidence>
<dbReference type="AlphaFoldDB" id="A0AA88YB08"/>
<protein>
    <submittedName>
        <fullName evidence="2">Uncharacterized protein</fullName>
    </submittedName>
</protein>
<accession>A0AA88YB08</accession>
<dbReference type="SUPFAM" id="SSF52799">
    <property type="entry name" value="(Phosphotyrosine protein) phosphatases II"/>
    <property type="match status" value="2"/>
</dbReference>
<reference evidence="2" key="1">
    <citation type="submission" date="2019-08" db="EMBL/GenBank/DDBJ databases">
        <title>The improved chromosome-level genome for the pearl oyster Pinctada fucata martensii using PacBio sequencing and Hi-C.</title>
        <authorList>
            <person name="Zheng Z."/>
        </authorList>
    </citation>
    <scope>NUCLEOTIDE SEQUENCE</scope>
    <source>
        <strain evidence="2">ZZ-2019</strain>
        <tissue evidence="2">Adductor muscle</tissue>
    </source>
</reference>
<evidence type="ECO:0000313" key="2">
    <source>
        <dbReference type="EMBL" id="KAK3101650.1"/>
    </source>
</evidence>
<dbReference type="Gene3D" id="3.90.190.10">
    <property type="entry name" value="Protein tyrosine phosphatase superfamily"/>
    <property type="match status" value="3"/>
</dbReference>
<proteinExistence type="predicted"/>
<sequence length="456" mass="51480">MDSKSWIVLLLLLAVSSATKSQESQDKGSSEVDTATLRTPPGLKAPKKLWWLKEITPEYHMAGRLSERQIKYIADGGFKSVISLFEDNEPDDLGGERLPTNDEAREVAKISGLQYAVVLDESDDWASVKAVEKLAKVLKTVNTPAVLHCNRGYTITFVTLMHMANLTRHDPKYTPRITSKNFYKITAAMGLDFTMDFTKAVVAEITGEPIVENPPKPDANPEEWYDYWLAHSVYKNWYTAGQISVSHLPIIKMAGFKSVVNMRQGVTMDGNPSQEAVTLLNVKDGTATYGDDKIGPRQIPFVLESLRTDPNRGNKYVSADSETNYEVTNPKEFGDEIGYSEELEKEIFEKDGMPYYHMPVATDGTYSPELFGKYKDQLLELGKKGPVLVHCASAKRVAYMSVLAAALQYDKDMRWALKRLRELGFEVSSTKKKDIYNMYQAWLDKENYNRTDKDEL</sequence>
<dbReference type="InterPro" id="IPR029021">
    <property type="entry name" value="Prot-tyrosine_phosphatase-like"/>
</dbReference>
<keyword evidence="3" id="KW-1185">Reference proteome</keyword>
<dbReference type="Proteomes" id="UP001186944">
    <property type="component" value="Unassembled WGS sequence"/>
</dbReference>